<evidence type="ECO:0000313" key="2">
    <source>
        <dbReference type="EMBL" id="QPF23611.1"/>
    </source>
</evidence>
<feature type="transmembrane region" description="Helical" evidence="1">
    <location>
        <begin position="329"/>
        <end position="349"/>
    </location>
</feature>
<organism evidence="2">
    <name type="scientific">Trametes versicolor</name>
    <name type="common">White-rot fungus</name>
    <name type="synonym">Coriolus versicolor</name>
    <dbReference type="NCBI Taxonomy" id="5325"/>
    <lineage>
        <taxon>Eukaryota</taxon>
        <taxon>Fungi</taxon>
        <taxon>Dikarya</taxon>
        <taxon>Basidiomycota</taxon>
        <taxon>Agaricomycotina</taxon>
        <taxon>Agaricomycetes</taxon>
        <taxon>Polyporales</taxon>
        <taxon>Polyporaceae</taxon>
        <taxon>Trametes</taxon>
    </lineage>
</organism>
<evidence type="ECO:0000256" key="1">
    <source>
        <dbReference type="SAM" id="Phobius"/>
    </source>
</evidence>
<dbReference type="EMBL" id="MT479165">
    <property type="protein sequence ID" value="QPF23611.1"/>
    <property type="molecule type" value="Genomic_DNA"/>
</dbReference>
<sequence length="436" mass="49694">MINKHIKIKMQGNINNNPQAMNNNQPPQANFDELSNGLDELRFLNRINNQSMTEYFEERFTTINESFPWLKDDEGNNVPFDKNVSLFEGVKFVSQYLAKKYNMDKDSISEASLSDLLSLYLDGQKEVPLIELYQHVSSMYYKNANFFKSLKNIGRSLESGQDNVSDTLLDSVSLSYSKPLGEYGEITLNQIMTGVQELDWSSLIPQTEISIHAAPVAFSLISYGFMLKNDVRYVHNKPYPNHLIGEALKRERLYRSKQLYTFALIGAPIGVVLLNLAAIPLKDLATIKFTFGNAQEITSGINSTNSAIFIFLSKLSNKIPTPIKVVGKLQLGIFLVMKLLGFSIIDVWTNQEKLKIYIAVLTIFVILCQLLSLFFLFRFSKGKNINCLEILPDFLINWLNDLKEMSLNNEVFKSTKESLYLHIVIYIVVLIFLVLI</sequence>
<keyword evidence="1" id="KW-0472">Membrane</keyword>
<feature type="transmembrane region" description="Helical" evidence="1">
    <location>
        <begin position="356"/>
        <end position="377"/>
    </location>
</feature>
<geneLocation type="mitochondrion" evidence="2"/>
<gene>
    <name evidence="2" type="primary">orf436</name>
</gene>
<proteinExistence type="predicted"/>
<keyword evidence="1" id="KW-1133">Transmembrane helix</keyword>
<accession>A0A7S9A2G4</accession>
<keyword evidence="2" id="KW-0496">Mitochondrion</keyword>
<protein>
    <submittedName>
        <fullName evidence="2">Uncharacterized protein</fullName>
    </submittedName>
</protein>
<name>A0A7S9A2G4_TRAVE</name>
<reference evidence="2" key="1">
    <citation type="journal article" name="Sci. Rep.">
        <title>Comparative mitochondrial genome analysis reveals intron dynamics and gene rearrangements in two Trametes species.</title>
        <authorList>
            <person name="Chen C."/>
            <person name="Li Q."/>
            <person name="Fu R."/>
            <person name="Wang J."/>
            <person name="Deng G."/>
            <person name="Chen X."/>
            <person name="Lu D."/>
        </authorList>
    </citation>
    <scope>NUCLEOTIDE SEQUENCE</scope>
</reference>
<feature type="transmembrane region" description="Helical" evidence="1">
    <location>
        <begin position="259"/>
        <end position="279"/>
    </location>
</feature>
<feature type="transmembrane region" description="Helical" evidence="1">
    <location>
        <begin position="419"/>
        <end position="435"/>
    </location>
</feature>
<dbReference type="AlphaFoldDB" id="A0A7S9A2G4"/>
<dbReference type="RefSeq" id="YP_010044370.1">
    <property type="nucleotide sequence ID" value="NC_054271.1"/>
</dbReference>
<dbReference type="GeneID" id="63652958"/>
<keyword evidence="1" id="KW-0812">Transmembrane</keyword>